<evidence type="ECO:0000313" key="3">
    <source>
        <dbReference type="Proteomes" id="UP000320011"/>
    </source>
</evidence>
<reference evidence="2 3" key="1">
    <citation type="submission" date="2019-07" db="EMBL/GenBank/DDBJ databases">
        <authorList>
            <person name="Duangmal K."/>
            <person name="Teo W.F.A."/>
        </authorList>
    </citation>
    <scope>NUCLEOTIDE SEQUENCE [LARGE SCALE GENOMIC DNA]</scope>
    <source>
        <strain evidence="2 3">TBRC 6029</strain>
    </source>
</reference>
<keyword evidence="3" id="KW-1185">Reference proteome</keyword>
<dbReference type="PANTHER" id="PTHR36110:SF2">
    <property type="entry name" value="RING-CLEAVING DIOXYGENASE MHQE-RELATED"/>
    <property type="match status" value="1"/>
</dbReference>
<dbReference type="InterPro" id="IPR052537">
    <property type="entry name" value="Extradiol_RC_dioxygenase"/>
</dbReference>
<dbReference type="InterPro" id="IPR004360">
    <property type="entry name" value="Glyas_Fos-R_dOase_dom"/>
</dbReference>
<protein>
    <submittedName>
        <fullName evidence="2">Ring-cleaving dioxygenase</fullName>
    </submittedName>
</protein>
<proteinExistence type="predicted"/>
<reference evidence="2 3" key="2">
    <citation type="submission" date="2019-08" db="EMBL/GenBank/DDBJ databases">
        <title>Amycolatopsis acidicola sp. nov., isolated from peat swamp forest soil.</title>
        <authorList>
            <person name="Srisuk N."/>
        </authorList>
    </citation>
    <scope>NUCLEOTIDE SEQUENCE [LARGE SCALE GENOMIC DNA]</scope>
    <source>
        <strain evidence="2 3">TBRC 6029</strain>
    </source>
</reference>
<dbReference type="Proteomes" id="UP000320011">
    <property type="component" value="Unassembled WGS sequence"/>
</dbReference>
<dbReference type="InterPro" id="IPR029068">
    <property type="entry name" value="Glyas_Bleomycin-R_OHBP_Dase"/>
</dbReference>
<comment type="caution">
    <text evidence="2">The sequence shown here is derived from an EMBL/GenBank/DDBJ whole genome shotgun (WGS) entry which is preliminary data.</text>
</comment>
<evidence type="ECO:0000259" key="1">
    <source>
        <dbReference type="PROSITE" id="PS51819"/>
    </source>
</evidence>
<organism evidence="2 3">
    <name type="scientific">Amycolatopsis rhizosphaerae</name>
    <dbReference type="NCBI Taxonomy" id="2053003"/>
    <lineage>
        <taxon>Bacteria</taxon>
        <taxon>Bacillati</taxon>
        <taxon>Actinomycetota</taxon>
        <taxon>Actinomycetes</taxon>
        <taxon>Pseudonocardiales</taxon>
        <taxon>Pseudonocardiaceae</taxon>
        <taxon>Amycolatopsis</taxon>
    </lineage>
</organism>
<dbReference type="OrthoDB" id="5242400at2"/>
<accession>A0A557ZYQ1</accession>
<dbReference type="CDD" id="cd08347">
    <property type="entry name" value="PcpA_C_like"/>
    <property type="match status" value="1"/>
</dbReference>
<dbReference type="AlphaFoldDB" id="A0A557ZYQ1"/>
<keyword evidence="2" id="KW-0560">Oxidoreductase</keyword>
<gene>
    <name evidence="2" type="ORF">FNH05_36265</name>
</gene>
<keyword evidence="2" id="KW-0223">Dioxygenase</keyword>
<dbReference type="GO" id="GO:0051213">
    <property type="term" value="F:dioxygenase activity"/>
    <property type="evidence" value="ECO:0007669"/>
    <property type="project" value="UniProtKB-KW"/>
</dbReference>
<dbReference type="CDD" id="cd08346">
    <property type="entry name" value="PcpA_N_like"/>
    <property type="match status" value="1"/>
</dbReference>
<dbReference type="SUPFAM" id="SSF54593">
    <property type="entry name" value="Glyoxalase/Bleomycin resistance protein/Dihydroxybiphenyl dioxygenase"/>
    <property type="match status" value="1"/>
</dbReference>
<feature type="domain" description="VOC" evidence="1">
    <location>
        <begin position="154"/>
        <end position="272"/>
    </location>
</feature>
<dbReference type="PROSITE" id="PS51819">
    <property type="entry name" value="VOC"/>
    <property type="match status" value="2"/>
</dbReference>
<dbReference type="Gene3D" id="3.10.180.10">
    <property type="entry name" value="2,3-Dihydroxybiphenyl 1,2-Dioxygenase, domain 1"/>
    <property type="match status" value="2"/>
</dbReference>
<dbReference type="EMBL" id="VJWX01000739">
    <property type="protein sequence ID" value="TVT17148.1"/>
    <property type="molecule type" value="Genomic_DNA"/>
</dbReference>
<dbReference type="Pfam" id="PF00903">
    <property type="entry name" value="Glyoxalase"/>
    <property type="match status" value="2"/>
</dbReference>
<name>A0A557ZYQ1_9PSEU</name>
<evidence type="ECO:0000313" key="2">
    <source>
        <dbReference type="EMBL" id="TVT17148.1"/>
    </source>
</evidence>
<dbReference type="PANTHER" id="PTHR36110">
    <property type="entry name" value="RING-CLEAVING DIOXYGENASE MHQE-RELATED"/>
    <property type="match status" value="1"/>
</dbReference>
<dbReference type="InterPro" id="IPR037523">
    <property type="entry name" value="VOC_core"/>
</dbReference>
<sequence>MSIKTSGLHHVTAIGGDPQRNADFYLRTLGLRLVKTTVNFDDPGTFHLYYGDEAGRPGSLMTFFPWPAAPRGRRGSGQATTTSFSVPADSIGWWRDHLAEARVTTGRIVNRDGEDVLTFDDPDGLQLALVAHPQGDPRAPWDNGFVPAERAIRALHSVTLSVTGEEATAEMLRELGLNFAGQDSNRLRFTAGEGGPGAIVDVLVTPGTPRGLVSTGTVHHVAWRVPDEPTQAAWREELLDRGVKVTSILDRQYFRSIYFREPGGTLLEVATDQPGFAVDEPLLELGRALKLPPWLEPDREQIEHALPKLDLPRENNPELV</sequence>
<feature type="domain" description="VOC" evidence="1">
    <location>
        <begin position="7"/>
        <end position="132"/>
    </location>
</feature>
<dbReference type="RefSeq" id="WP_144593351.1">
    <property type="nucleotide sequence ID" value="NZ_VJWX01000739.1"/>
</dbReference>